<dbReference type="InterPro" id="IPR025421">
    <property type="entry name" value="DUF4148"/>
</dbReference>
<reference evidence="2 3" key="1">
    <citation type="submission" date="2020-10" db="EMBL/GenBank/DDBJ databases">
        <authorList>
            <person name="Peeters C."/>
        </authorList>
    </citation>
    <scope>NUCLEOTIDE SEQUENCE [LARGE SCALE GENOMIC DNA]</scope>
    <source>
        <strain evidence="2 3">LMG 27952</strain>
    </source>
</reference>
<dbReference type="Pfam" id="PF13663">
    <property type="entry name" value="DUF4148"/>
    <property type="match status" value="1"/>
</dbReference>
<dbReference type="EMBL" id="CAJHCQ010000024">
    <property type="protein sequence ID" value="CAD6558080.1"/>
    <property type="molecule type" value="Genomic_DNA"/>
</dbReference>
<keyword evidence="3" id="KW-1185">Reference proteome</keyword>
<evidence type="ECO:0008006" key="4">
    <source>
        <dbReference type="Google" id="ProtNLM"/>
    </source>
</evidence>
<evidence type="ECO:0000256" key="1">
    <source>
        <dbReference type="SAM" id="SignalP"/>
    </source>
</evidence>
<sequence length="76" mass="8122">MKIFKSGACVAIMLSISALAHAQAASAPQAPVQQLASAQVPQADAPVTRAQVRHELVHAERDGQIQTLDRTLYAHH</sequence>
<name>A0ABM8P761_9BURK</name>
<keyword evidence="1" id="KW-0732">Signal</keyword>
<accession>A0ABM8P761</accession>
<comment type="caution">
    <text evidence="2">The sequence shown here is derived from an EMBL/GenBank/DDBJ whole genome shotgun (WGS) entry which is preliminary data.</text>
</comment>
<proteinExistence type="predicted"/>
<evidence type="ECO:0000313" key="2">
    <source>
        <dbReference type="EMBL" id="CAD6558080.1"/>
    </source>
</evidence>
<evidence type="ECO:0000313" key="3">
    <source>
        <dbReference type="Proteomes" id="UP000656319"/>
    </source>
</evidence>
<dbReference type="RefSeq" id="WP_236597142.1">
    <property type="nucleotide sequence ID" value="NZ_CAJHCQ010000024.1"/>
</dbReference>
<feature type="chain" id="PRO_5045750571" description="DUF4148 domain-containing protein" evidence="1">
    <location>
        <begin position="21"/>
        <end position="76"/>
    </location>
</feature>
<protein>
    <recommendedName>
        <fullName evidence="4">DUF4148 domain-containing protein</fullName>
    </recommendedName>
</protein>
<dbReference type="Proteomes" id="UP000656319">
    <property type="component" value="Unassembled WGS sequence"/>
</dbReference>
<organism evidence="2 3">
    <name type="scientific">Paraburkholderia hiiakae</name>
    <dbReference type="NCBI Taxonomy" id="1081782"/>
    <lineage>
        <taxon>Bacteria</taxon>
        <taxon>Pseudomonadati</taxon>
        <taxon>Pseudomonadota</taxon>
        <taxon>Betaproteobacteria</taxon>
        <taxon>Burkholderiales</taxon>
        <taxon>Burkholderiaceae</taxon>
        <taxon>Paraburkholderia</taxon>
    </lineage>
</organism>
<feature type="signal peptide" evidence="1">
    <location>
        <begin position="1"/>
        <end position="20"/>
    </location>
</feature>
<gene>
    <name evidence="2" type="ORF">LMG27952_06523</name>
</gene>